<evidence type="ECO:0000313" key="5">
    <source>
        <dbReference type="Proteomes" id="UP000034196"/>
    </source>
</evidence>
<comment type="caution">
    <text evidence="4">The sequence shown here is derived from an EMBL/GenBank/DDBJ whole genome shotgun (WGS) entry which is preliminary data.</text>
</comment>
<dbReference type="InterPro" id="IPR020843">
    <property type="entry name" value="ER"/>
</dbReference>
<dbReference type="GO" id="GO:0016651">
    <property type="term" value="F:oxidoreductase activity, acting on NAD(P)H"/>
    <property type="evidence" value="ECO:0007669"/>
    <property type="project" value="TreeGrafter"/>
</dbReference>
<accession>A0A1J4NPR5</accession>
<dbReference type="InterPro" id="IPR013149">
    <property type="entry name" value="ADH-like_C"/>
</dbReference>
<proteinExistence type="predicted"/>
<dbReference type="AlphaFoldDB" id="A0A1J4NPR5"/>
<dbReference type="InterPro" id="IPR036291">
    <property type="entry name" value="NAD(P)-bd_dom_sf"/>
</dbReference>
<dbReference type="GO" id="GO:0070402">
    <property type="term" value="F:NADPH binding"/>
    <property type="evidence" value="ECO:0007669"/>
    <property type="project" value="TreeGrafter"/>
</dbReference>
<organism evidence="4 5">
    <name type="scientific">Streptomyces mangrovisoli</name>
    <dbReference type="NCBI Taxonomy" id="1428628"/>
    <lineage>
        <taxon>Bacteria</taxon>
        <taxon>Bacillati</taxon>
        <taxon>Actinomycetota</taxon>
        <taxon>Actinomycetes</taxon>
        <taxon>Kitasatosporales</taxon>
        <taxon>Streptomycetaceae</taxon>
        <taxon>Streptomyces</taxon>
    </lineage>
</organism>
<dbReference type="SUPFAM" id="SSF50129">
    <property type="entry name" value="GroES-like"/>
    <property type="match status" value="1"/>
</dbReference>
<dbReference type="Pfam" id="PF00107">
    <property type="entry name" value="ADH_zinc_N"/>
    <property type="match status" value="1"/>
</dbReference>
<dbReference type="RefSeq" id="WP_046591912.1">
    <property type="nucleotide sequence ID" value="NZ_LAVA02000097.1"/>
</dbReference>
<sequence>MRAVRVTGFGPPEVLRVEETAEPAPADGQVLVDVEVAGVGYGDIIVRAGRYPFPVPYVPGLEVGGTVAAVGTGVDPALLGRRVVATTVGMTGGYAERALAGSGNVHAVPEGLSLEHAVAVFQAGAVAVGLLSAVRLCPGESVLVTAAAGRIGSLLVQRAKAAGAGMVVGSARGAEKTAAVREFGADVVVDHSSPGWAAEVKAATGGRGTDVTLDAVGGGIGTAALAATAGGGGRFGSYGFTSGTWVPLDAHEIGRRGLTIVGALGIAFAKPAREQREDAAEALHAAAAGGLVPRVHGLFPLDRAAEAHAAVESRESIGAVLLTP</sequence>
<dbReference type="Proteomes" id="UP000034196">
    <property type="component" value="Unassembled WGS sequence"/>
</dbReference>
<dbReference type="Pfam" id="PF08240">
    <property type="entry name" value="ADH_N"/>
    <property type="match status" value="1"/>
</dbReference>
<evidence type="ECO:0000256" key="2">
    <source>
        <dbReference type="ARBA" id="ARBA00023002"/>
    </source>
</evidence>
<name>A0A1J4NPR5_9ACTN</name>
<evidence type="ECO:0000259" key="3">
    <source>
        <dbReference type="SMART" id="SM00829"/>
    </source>
</evidence>
<keyword evidence="1" id="KW-0521">NADP</keyword>
<gene>
    <name evidence="4" type="ORF">WN71_032710</name>
</gene>
<dbReference type="EMBL" id="LAVA02000097">
    <property type="protein sequence ID" value="OIJ63588.1"/>
    <property type="molecule type" value="Genomic_DNA"/>
</dbReference>
<dbReference type="Gene3D" id="3.90.180.10">
    <property type="entry name" value="Medium-chain alcohol dehydrogenases, catalytic domain"/>
    <property type="match status" value="1"/>
</dbReference>
<feature type="domain" description="Enoyl reductase (ER)" evidence="3">
    <location>
        <begin position="10"/>
        <end position="322"/>
    </location>
</feature>
<dbReference type="OrthoDB" id="5195079at2"/>
<dbReference type="InterPro" id="IPR013154">
    <property type="entry name" value="ADH-like_N"/>
</dbReference>
<dbReference type="InterPro" id="IPR011032">
    <property type="entry name" value="GroES-like_sf"/>
</dbReference>
<evidence type="ECO:0000256" key="1">
    <source>
        <dbReference type="ARBA" id="ARBA00022857"/>
    </source>
</evidence>
<dbReference type="SMART" id="SM00829">
    <property type="entry name" value="PKS_ER"/>
    <property type="match status" value="1"/>
</dbReference>
<keyword evidence="5" id="KW-1185">Reference proteome</keyword>
<dbReference type="SUPFAM" id="SSF51735">
    <property type="entry name" value="NAD(P)-binding Rossmann-fold domains"/>
    <property type="match status" value="1"/>
</dbReference>
<protein>
    <submittedName>
        <fullName evidence="4">Alanine dehydrogenase</fullName>
    </submittedName>
</protein>
<dbReference type="Gene3D" id="3.40.50.720">
    <property type="entry name" value="NAD(P)-binding Rossmann-like Domain"/>
    <property type="match status" value="1"/>
</dbReference>
<dbReference type="PANTHER" id="PTHR48106">
    <property type="entry name" value="QUINONE OXIDOREDUCTASE PIG3-RELATED"/>
    <property type="match status" value="1"/>
</dbReference>
<keyword evidence="2" id="KW-0560">Oxidoreductase</keyword>
<evidence type="ECO:0000313" key="4">
    <source>
        <dbReference type="EMBL" id="OIJ63588.1"/>
    </source>
</evidence>
<reference evidence="4" key="1">
    <citation type="submission" date="2016-10" db="EMBL/GenBank/DDBJ databases">
        <title>Genome sequence of Streptomyces mangrovisoli MUSC 149.</title>
        <authorList>
            <person name="Lee L.-H."/>
            <person name="Ser H.-L."/>
        </authorList>
    </citation>
    <scope>NUCLEOTIDE SEQUENCE [LARGE SCALE GENOMIC DNA]</scope>
    <source>
        <strain evidence="4">MUSC 149</strain>
    </source>
</reference>
<dbReference type="STRING" id="1428628.WN71_032710"/>